<evidence type="ECO:0000256" key="1">
    <source>
        <dbReference type="ARBA" id="ARBA00010333"/>
    </source>
</evidence>
<evidence type="ECO:0000256" key="2">
    <source>
        <dbReference type="ARBA" id="ARBA00022448"/>
    </source>
</evidence>
<dbReference type="SUPFAM" id="SSF53850">
    <property type="entry name" value="Periplasmic binding protein-like II"/>
    <property type="match status" value="1"/>
</dbReference>
<comment type="similarity">
    <text evidence="1">Belongs to the bacterial solute-binding protein 3 family.</text>
</comment>
<dbReference type="PROSITE" id="PS51257">
    <property type="entry name" value="PROKAR_LIPOPROTEIN"/>
    <property type="match status" value="1"/>
</dbReference>
<dbReference type="PROSITE" id="PS01039">
    <property type="entry name" value="SBP_BACTERIAL_3"/>
    <property type="match status" value="1"/>
</dbReference>
<dbReference type="GO" id="GO:0030288">
    <property type="term" value="C:outer membrane-bounded periplasmic space"/>
    <property type="evidence" value="ECO:0007669"/>
    <property type="project" value="TreeGrafter"/>
</dbReference>
<dbReference type="PANTHER" id="PTHR30085">
    <property type="entry name" value="AMINO ACID ABC TRANSPORTER PERMEASE"/>
    <property type="match status" value="1"/>
</dbReference>
<keyword evidence="2" id="KW-0813">Transport</keyword>
<dbReference type="AlphaFoldDB" id="A0A6J6PVZ8"/>
<dbReference type="InterPro" id="IPR001638">
    <property type="entry name" value="Solute-binding_3/MltF_N"/>
</dbReference>
<dbReference type="CDD" id="cd13690">
    <property type="entry name" value="PBP2_GluB"/>
    <property type="match status" value="1"/>
</dbReference>
<dbReference type="GO" id="GO:0006865">
    <property type="term" value="P:amino acid transport"/>
    <property type="evidence" value="ECO:0007669"/>
    <property type="project" value="TreeGrafter"/>
</dbReference>
<protein>
    <submittedName>
        <fullName evidence="5">Unannotated protein</fullName>
    </submittedName>
</protein>
<dbReference type="InterPro" id="IPR051455">
    <property type="entry name" value="Bact_solute-bind_prot3"/>
</dbReference>
<name>A0A6J6PVZ8_9ZZZZ</name>
<keyword evidence="3" id="KW-0732">Signal</keyword>
<dbReference type="InterPro" id="IPR018313">
    <property type="entry name" value="SBP_3_CS"/>
</dbReference>
<feature type="domain" description="Solute-binding protein family 3/N-terminal" evidence="4">
    <location>
        <begin position="86"/>
        <end position="309"/>
    </location>
</feature>
<proteinExistence type="inferred from homology"/>
<reference evidence="5" key="1">
    <citation type="submission" date="2020-05" db="EMBL/GenBank/DDBJ databases">
        <authorList>
            <person name="Chiriac C."/>
            <person name="Salcher M."/>
            <person name="Ghai R."/>
            <person name="Kavagutti S V."/>
        </authorList>
    </citation>
    <scope>NUCLEOTIDE SEQUENCE</scope>
</reference>
<evidence type="ECO:0000256" key="3">
    <source>
        <dbReference type="ARBA" id="ARBA00022729"/>
    </source>
</evidence>
<dbReference type="Pfam" id="PF00497">
    <property type="entry name" value="SBP_bac_3"/>
    <property type="match status" value="1"/>
</dbReference>
<dbReference type="GO" id="GO:0005576">
    <property type="term" value="C:extracellular region"/>
    <property type="evidence" value="ECO:0007669"/>
    <property type="project" value="TreeGrafter"/>
</dbReference>
<accession>A0A6J6PVZ8</accession>
<dbReference type="PANTHER" id="PTHR30085:SF6">
    <property type="entry name" value="ABC TRANSPORTER GLUTAMINE-BINDING PROTEIN GLNH"/>
    <property type="match status" value="1"/>
</dbReference>
<evidence type="ECO:0000259" key="4">
    <source>
        <dbReference type="SMART" id="SM00062"/>
    </source>
</evidence>
<dbReference type="EMBL" id="CAEZXR010000090">
    <property type="protein sequence ID" value="CAB4701005.1"/>
    <property type="molecule type" value="Genomic_DNA"/>
</dbReference>
<sequence length="325" mass="34306">MRHPTFSASPAALLAAAAFVLLAAGCGYDATPVPQPVASATPSAAPATTPPACDDALESYAPTGALPSPGSLPAGSTMAEIRDRGRLVAGVSADTFLLGSRNPFTGKIEGFDIDMVKQVAEAIFGDEDAYQLRVITSADRLPVLQADEVDIVVRNMTINCARWLDIAFSAEYYRSGQKLLVRRDSGITGIDDLDGVAVCAPAASTSYDNLRRVAPDAIAVTATTHTGCLLKFQQGEVDAITGDDTVLAGLAAQDPYAEVLADDAFTDEPYGIGVNAEHVDLVRFINGVLEQMRADGSWERSYDTWLAPTLGRSPGQPRPEYGRTP</sequence>
<dbReference type="SMART" id="SM00062">
    <property type="entry name" value="PBPb"/>
    <property type="match status" value="1"/>
</dbReference>
<evidence type="ECO:0000313" key="5">
    <source>
        <dbReference type="EMBL" id="CAB4701005.1"/>
    </source>
</evidence>
<dbReference type="Gene3D" id="3.40.190.10">
    <property type="entry name" value="Periplasmic binding protein-like II"/>
    <property type="match status" value="2"/>
</dbReference>
<gene>
    <name evidence="5" type="ORF">UFOPK2579_00942</name>
</gene>
<organism evidence="5">
    <name type="scientific">freshwater metagenome</name>
    <dbReference type="NCBI Taxonomy" id="449393"/>
    <lineage>
        <taxon>unclassified sequences</taxon>
        <taxon>metagenomes</taxon>
        <taxon>ecological metagenomes</taxon>
    </lineage>
</organism>